<evidence type="ECO:0000313" key="2">
    <source>
        <dbReference type="EMBL" id="JAH41892.1"/>
    </source>
</evidence>
<feature type="region of interest" description="Disordered" evidence="1">
    <location>
        <begin position="1"/>
        <end position="26"/>
    </location>
</feature>
<proteinExistence type="predicted"/>
<dbReference type="AlphaFoldDB" id="A0A0E9SKZ9"/>
<reference evidence="2" key="2">
    <citation type="journal article" date="2015" name="Fish Shellfish Immunol.">
        <title>Early steps in the European eel (Anguilla anguilla)-Vibrio vulnificus interaction in the gills: Role of the RtxA13 toxin.</title>
        <authorList>
            <person name="Callol A."/>
            <person name="Pajuelo D."/>
            <person name="Ebbesson L."/>
            <person name="Teles M."/>
            <person name="MacKenzie S."/>
            <person name="Amaro C."/>
        </authorList>
    </citation>
    <scope>NUCLEOTIDE SEQUENCE</scope>
</reference>
<dbReference type="EMBL" id="GBXM01066685">
    <property type="protein sequence ID" value="JAH41892.1"/>
    <property type="molecule type" value="Transcribed_RNA"/>
</dbReference>
<organism evidence="2">
    <name type="scientific">Anguilla anguilla</name>
    <name type="common">European freshwater eel</name>
    <name type="synonym">Muraena anguilla</name>
    <dbReference type="NCBI Taxonomy" id="7936"/>
    <lineage>
        <taxon>Eukaryota</taxon>
        <taxon>Metazoa</taxon>
        <taxon>Chordata</taxon>
        <taxon>Craniata</taxon>
        <taxon>Vertebrata</taxon>
        <taxon>Euteleostomi</taxon>
        <taxon>Actinopterygii</taxon>
        <taxon>Neopterygii</taxon>
        <taxon>Teleostei</taxon>
        <taxon>Anguilliformes</taxon>
        <taxon>Anguillidae</taxon>
        <taxon>Anguilla</taxon>
    </lineage>
</organism>
<evidence type="ECO:0000256" key="1">
    <source>
        <dbReference type="SAM" id="MobiDB-lite"/>
    </source>
</evidence>
<reference evidence="2" key="1">
    <citation type="submission" date="2014-11" db="EMBL/GenBank/DDBJ databases">
        <authorList>
            <person name="Amaro Gonzalez C."/>
        </authorList>
    </citation>
    <scope>NUCLEOTIDE SEQUENCE</scope>
</reference>
<accession>A0A0E9SKZ9</accession>
<feature type="compositionally biased region" description="Polar residues" evidence="1">
    <location>
        <begin position="1"/>
        <end position="10"/>
    </location>
</feature>
<protein>
    <submittedName>
        <fullName evidence="2">Uncharacterized protein</fullName>
    </submittedName>
</protein>
<sequence>MNFCDHQSPQMLPRPPKLKNYGQTLL</sequence>
<name>A0A0E9SKZ9_ANGAN</name>